<organism evidence="1">
    <name type="scientific">Trepomonas sp. PC1</name>
    <dbReference type="NCBI Taxonomy" id="1076344"/>
    <lineage>
        <taxon>Eukaryota</taxon>
        <taxon>Metamonada</taxon>
        <taxon>Diplomonadida</taxon>
        <taxon>Hexamitidae</taxon>
        <taxon>Hexamitinae</taxon>
        <taxon>Trepomonas</taxon>
    </lineage>
</organism>
<dbReference type="InterPro" id="IPR035985">
    <property type="entry name" value="Ubiquitin-activating_enz"/>
</dbReference>
<reference evidence="1" key="1">
    <citation type="submission" date="2015-07" db="EMBL/GenBank/DDBJ databases">
        <title>Adaptation to a free-living lifestyle via gene acquisitions in the diplomonad Trepomonas sp. PC1.</title>
        <authorList>
            <person name="Xu F."/>
            <person name="Jerlstrom-Hultqvist J."/>
            <person name="Kolisko M."/>
            <person name="Simpson A.G.B."/>
            <person name="Roger A.J."/>
            <person name="Svard S.G."/>
            <person name="Andersson J.O."/>
        </authorList>
    </citation>
    <scope>NUCLEOTIDE SEQUENCE</scope>
    <source>
        <strain evidence="1">PC1</strain>
    </source>
</reference>
<sequence>VDIVNTVMLQPFELPCVFDKDDLHQKLFINAIATIRSQQFNLATLSTFAAAGIANRIVPAVCFSNGLVASICVKMILQPQNENYLTTRMCPYVRSDSAQQKAKECDFCSQKFVQIPKSQFQTVLEQKKVYLDGTLLNDDENDWFSEKDEVTLKDEIYCVKDGQELYYAVFSDCTEQKVLKEKEQFEK</sequence>
<dbReference type="GO" id="GO:0008641">
    <property type="term" value="F:ubiquitin-like modifier activating enzyme activity"/>
    <property type="evidence" value="ECO:0007669"/>
    <property type="project" value="InterPro"/>
</dbReference>
<dbReference type="InterPro" id="IPR042063">
    <property type="entry name" value="Ubi_acti_E1_SCCH"/>
</dbReference>
<accession>A0A146K8G8</accession>
<proteinExistence type="predicted"/>
<evidence type="ECO:0000313" key="1">
    <source>
        <dbReference type="EMBL" id="JAP92234.1"/>
    </source>
</evidence>
<dbReference type="EMBL" id="GDID01004372">
    <property type="protein sequence ID" value="JAP92234.1"/>
    <property type="molecule type" value="Transcribed_RNA"/>
</dbReference>
<name>A0A146K8G8_9EUKA</name>
<dbReference type="SUPFAM" id="SSF69572">
    <property type="entry name" value="Activating enzymes of the ubiquitin-like proteins"/>
    <property type="match status" value="1"/>
</dbReference>
<dbReference type="Gene3D" id="3.40.50.720">
    <property type="entry name" value="NAD(P)-binding Rossmann-like Domain"/>
    <property type="match status" value="1"/>
</dbReference>
<feature type="non-terminal residue" evidence="1">
    <location>
        <position position="187"/>
    </location>
</feature>
<dbReference type="Gene3D" id="1.10.10.2660">
    <property type="entry name" value="Ubiquitin-activating enzyme E1, SCCH domain"/>
    <property type="match status" value="1"/>
</dbReference>
<dbReference type="AlphaFoldDB" id="A0A146K8G8"/>
<protein>
    <submittedName>
        <fullName evidence="1">Ubiquitin-activating enzyme E1</fullName>
    </submittedName>
</protein>
<feature type="non-terminal residue" evidence="1">
    <location>
        <position position="1"/>
    </location>
</feature>
<gene>
    <name evidence="1" type="ORF">TPC1_15897</name>
</gene>